<gene>
    <name evidence="1" type="ORF">AUC71_05620</name>
</gene>
<keyword evidence="2" id="KW-1185">Reference proteome</keyword>
<sequence>MAPQHDLPFTVELWTDGYDKLLETLARASDFLTAKAAFENVTKRRPGEPIMVRQGARVILKSQPD</sequence>
<organism evidence="1 2">
    <name type="scientific">Methyloceanibacter marginalis</name>
    <dbReference type="NCBI Taxonomy" id="1774971"/>
    <lineage>
        <taxon>Bacteria</taxon>
        <taxon>Pseudomonadati</taxon>
        <taxon>Pseudomonadota</taxon>
        <taxon>Alphaproteobacteria</taxon>
        <taxon>Hyphomicrobiales</taxon>
        <taxon>Hyphomicrobiaceae</taxon>
        <taxon>Methyloceanibacter</taxon>
    </lineage>
</organism>
<name>A0A1E3WEC8_9HYPH</name>
<proteinExistence type="predicted"/>
<dbReference type="AlphaFoldDB" id="A0A1E3WEC8"/>
<comment type="caution">
    <text evidence="1">The sequence shown here is derived from an EMBL/GenBank/DDBJ whole genome shotgun (WGS) entry which is preliminary data.</text>
</comment>
<reference evidence="1 2" key="1">
    <citation type="journal article" date="2016" name="Environ. Microbiol.">
        <title>New Methyloceanibacter diversity from North Sea sediments includes methanotroph containing solely the soluble methane monooxygenase.</title>
        <authorList>
            <person name="Vekeman B."/>
            <person name="Kerckhof F.M."/>
            <person name="Cremers G."/>
            <person name="de Vos P."/>
            <person name="Vandamme P."/>
            <person name="Boon N."/>
            <person name="Op den Camp H.J."/>
            <person name="Heylen K."/>
        </authorList>
    </citation>
    <scope>NUCLEOTIDE SEQUENCE [LARGE SCALE GENOMIC DNA]</scope>
    <source>
        <strain evidence="1 2">R-67177</strain>
    </source>
</reference>
<evidence type="ECO:0000313" key="2">
    <source>
        <dbReference type="Proteomes" id="UP000095042"/>
    </source>
</evidence>
<dbReference type="EMBL" id="LPWD01000008">
    <property type="protein sequence ID" value="ODS04136.1"/>
    <property type="molecule type" value="Genomic_DNA"/>
</dbReference>
<dbReference type="Proteomes" id="UP000095042">
    <property type="component" value="Unassembled WGS sequence"/>
</dbReference>
<accession>A0A1E3WEC8</accession>
<protein>
    <submittedName>
        <fullName evidence="1">Uncharacterized protein</fullName>
    </submittedName>
</protein>
<evidence type="ECO:0000313" key="1">
    <source>
        <dbReference type="EMBL" id="ODS04136.1"/>
    </source>
</evidence>